<sequence>MRLRPALTKLVVLLLLLQWGTAFGHCLRMASPDGAHHAGLDIPICTPDGIRQLSLAEVFQPDGTQPPADHPAAQMLCPVCSGVGAATTPPPAVGLLPPLLLVQTPAPPPPSTPNPAPPPRCQPPPRAPPTS</sequence>
<organism evidence="2 3">
    <name type="scientific">Falsiroseomonas selenitidurans</name>
    <dbReference type="NCBI Taxonomy" id="2716335"/>
    <lineage>
        <taxon>Bacteria</taxon>
        <taxon>Pseudomonadati</taxon>
        <taxon>Pseudomonadota</taxon>
        <taxon>Alphaproteobacteria</taxon>
        <taxon>Acetobacterales</taxon>
        <taxon>Roseomonadaceae</taxon>
        <taxon>Falsiroseomonas</taxon>
    </lineage>
</organism>
<dbReference type="RefSeq" id="WP_168035130.1">
    <property type="nucleotide sequence ID" value="NZ_JAAVNE010000084.1"/>
</dbReference>
<comment type="caution">
    <text evidence="2">The sequence shown here is derived from an EMBL/GenBank/DDBJ whole genome shotgun (WGS) entry which is preliminary data.</text>
</comment>
<protein>
    <submittedName>
        <fullName evidence="2">DUF2946 family protein</fullName>
    </submittedName>
</protein>
<name>A0ABX1EB07_9PROT</name>
<reference evidence="2 3" key="1">
    <citation type="submission" date="2020-03" db="EMBL/GenBank/DDBJ databases">
        <title>Roseomonas selenitidurans sp. nov. isolated from urban soil.</title>
        <authorList>
            <person name="Liu H."/>
        </authorList>
    </citation>
    <scope>NUCLEOTIDE SEQUENCE [LARGE SCALE GENOMIC DNA]</scope>
    <source>
        <strain evidence="2 3">BU-1</strain>
    </source>
</reference>
<gene>
    <name evidence="2" type="ORF">HEQ75_26470</name>
</gene>
<dbReference type="InterPro" id="IPR021333">
    <property type="entry name" value="DUF2946"/>
</dbReference>
<feature type="compositionally biased region" description="Pro residues" evidence="1">
    <location>
        <begin position="105"/>
        <end position="131"/>
    </location>
</feature>
<keyword evidence="3" id="KW-1185">Reference proteome</keyword>
<dbReference type="Pfam" id="PF11162">
    <property type="entry name" value="DUF2946"/>
    <property type="match status" value="1"/>
</dbReference>
<evidence type="ECO:0000313" key="3">
    <source>
        <dbReference type="Proteomes" id="UP000787635"/>
    </source>
</evidence>
<dbReference type="EMBL" id="JAAVNE010000084">
    <property type="protein sequence ID" value="NKC34424.1"/>
    <property type="molecule type" value="Genomic_DNA"/>
</dbReference>
<feature type="region of interest" description="Disordered" evidence="1">
    <location>
        <begin position="101"/>
        <end position="131"/>
    </location>
</feature>
<dbReference type="Proteomes" id="UP000787635">
    <property type="component" value="Unassembled WGS sequence"/>
</dbReference>
<accession>A0ABX1EB07</accession>
<proteinExistence type="predicted"/>
<evidence type="ECO:0000313" key="2">
    <source>
        <dbReference type="EMBL" id="NKC34424.1"/>
    </source>
</evidence>
<evidence type="ECO:0000256" key="1">
    <source>
        <dbReference type="SAM" id="MobiDB-lite"/>
    </source>
</evidence>